<evidence type="ECO:0000313" key="3">
    <source>
        <dbReference type="Proteomes" id="UP000008210"/>
    </source>
</evidence>
<dbReference type="PANTHER" id="PTHR48207:SF4">
    <property type="entry name" value="BLL6097 PROTEIN"/>
    <property type="match status" value="1"/>
</dbReference>
<reference evidence="2 3" key="1">
    <citation type="journal article" date="2006" name="Nat. Biotechnol.">
        <title>Genome sequence of the bioplastic-producing 'Knallgas' bacterium Ralstonia eutropha H16.</title>
        <authorList>
            <person name="Pohlmann A."/>
            <person name="Fricke W.F."/>
            <person name="Reinecke F."/>
            <person name="Kusian B."/>
            <person name="Liesegang H."/>
            <person name="Cramm R."/>
            <person name="Eitinger T."/>
            <person name="Ewering C."/>
            <person name="Potter M."/>
            <person name="Schwartz E."/>
            <person name="Strittmatter A."/>
            <person name="Voss I."/>
            <person name="Gottschalk G."/>
            <person name="Steinbuechel A."/>
            <person name="Friedrich B."/>
            <person name="Bowien B."/>
        </authorList>
    </citation>
    <scope>NUCLEOTIDE SEQUENCE [LARGE SCALE GENOMIC DNA]</scope>
    <source>
        <strain evidence="3">ATCC 17699 / DSM 428 / KCTC 22496 / NCIMB 10442 / H16 / Stanier 337</strain>
    </source>
</reference>
<organism evidence="2 3">
    <name type="scientific">Cupriavidus necator (strain ATCC 17699 / DSM 428 / KCTC 22496 / NCIMB 10442 / H16 / Stanier 337)</name>
    <name type="common">Ralstonia eutropha</name>
    <dbReference type="NCBI Taxonomy" id="381666"/>
    <lineage>
        <taxon>Bacteria</taxon>
        <taxon>Pseudomonadati</taxon>
        <taxon>Pseudomonadota</taxon>
        <taxon>Betaproteobacteria</taxon>
        <taxon>Burkholderiales</taxon>
        <taxon>Burkholderiaceae</taxon>
        <taxon>Cupriavidus</taxon>
    </lineage>
</organism>
<dbReference type="Gene3D" id="3.40.50.10540">
    <property type="entry name" value="Crotonobetainyl-coa:carnitine coa-transferase, domain 1"/>
    <property type="match status" value="1"/>
</dbReference>
<keyword evidence="3" id="KW-1185">Reference proteome</keyword>
<accession>Q0JZ83</accession>
<dbReference type="InterPro" id="IPR044855">
    <property type="entry name" value="CoA-Trfase_III_dom3_sf"/>
</dbReference>
<dbReference type="PANTHER" id="PTHR48207">
    <property type="entry name" value="SUCCINATE--HYDROXYMETHYLGLUTARATE COA-TRANSFERASE"/>
    <property type="match status" value="1"/>
</dbReference>
<name>Q0JZ83_CUPNH</name>
<dbReference type="AlphaFoldDB" id="Q0JZ83"/>
<keyword evidence="2" id="KW-0413">Isomerase</keyword>
<keyword evidence="1 2" id="KW-0808">Transferase</keyword>
<dbReference type="Proteomes" id="UP000008210">
    <property type="component" value="Chromosome 2"/>
</dbReference>
<dbReference type="Gene3D" id="3.30.1540.10">
    <property type="entry name" value="formyl-coa transferase, domain 3"/>
    <property type="match status" value="1"/>
</dbReference>
<dbReference type="SUPFAM" id="SSF89796">
    <property type="entry name" value="CoA-transferase family III (CaiB/BaiF)"/>
    <property type="match status" value="1"/>
</dbReference>
<dbReference type="EC" id="5.1.99.-" evidence="2"/>
<proteinExistence type="predicted"/>
<dbReference type="GO" id="GO:0016853">
    <property type="term" value="F:isomerase activity"/>
    <property type="evidence" value="ECO:0007669"/>
    <property type="project" value="UniProtKB-KW"/>
</dbReference>
<sequence>MNASDMTNDQKKPDATAPRGPLAGIRVLDLTAVVLGPVATQVLADYGAEVIKVEPPEGDLMRANGVSRTPGMSSTFMNINRNKSSVCIDLKAEEGKAQLRQLIGRCDVLVHNIRIKAIERLGFGYDSVAQINPGIVYCAATDFGEGGAFAGQPAFDDIIQGACGLAHLVGHESGVPDYPPTLLADKIAGLATANAILGAIVHKVRTGEGQYVEVPMFETMVAFTMTEHLGGHGFQPPIGDAGYARLLKGGRKPSPTKDGYIALLPYTEQHWKAFFHRFGRGEFIEQFNISSRIERNKNIQAIYAELRNITARYTTKEMMDVCREMDIPVAEMYSIHTIQTHPQVQSTGLFQTMTHPTEGDVVTTRPTALFSRSPASIYKPAPRLGEDTERVLGSRSVKCSN</sequence>
<dbReference type="STRING" id="381666.H16_B2159"/>
<dbReference type="RefSeq" id="WP_011617681.1">
    <property type="nucleotide sequence ID" value="NC_008314.1"/>
</dbReference>
<protein>
    <submittedName>
        <fullName evidence="2">Predicted acyl-CoA transferase/carnitine dehydratase</fullName>
        <ecNumber evidence="2">5.1.99.-</ecNumber>
    </submittedName>
</protein>
<gene>
    <name evidence="2" type="ordered locus">H16_B2159</name>
</gene>
<dbReference type="InterPro" id="IPR003673">
    <property type="entry name" value="CoA-Trfase_fam_III"/>
</dbReference>
<evidence type="ECO:0000256" key="1">
    <source>
        <dbReference type="ARBA" id="ARBA00022679"/>
    </source>
</evidence>
<dbReference type="GO" id="GO:0008410">
    <property type="term" value="F:CoA-transferase activity"/>
    <property type="evidence" value="ECO:0007669"/>
    <property type="project" value="TreeGrafter"/>
</dbReference>
<dbReference type="eggNOG" id="COG1804">
    <property type="taxonomic scope" value="Bacteria"/>
</dbReference>
<dbReference type="EMBL" id="AM260480">
    <property type="protein sequence ID" value="CAJ96941.1"/>
    <property type="molecule type" value="Genomic_DNA"/>
</dbReference>
<dbReference type="KEGG" id="reh:H16_B2159"/>
<dbReference type="InterPro" id="IPR023606">
    <property type="entry name" value="CoA-Trfase_III_dom_1_sf"/>
</dbReference>
<evidence type="ECO:0000313" key="2">
    <source>
        <dbReference type="EMBL" id="CAJ96941.1"/>
    </source>
</evidence>
<dbReference type="HOGENOM" id="CLU_033975_2_1_4"/>
<dbReference type="InterPro" id="IPR050483">
    <property type="entry name" value="CoA-transferase_III_domain"/>
</dbReference>
<dbReference type="Pfam" id="PF02515">
    <property type="entry name" value="CoA_transf_3"/>
    <property type="match status" value="1"/>
</dbReference>